<sequence length="171" mass="19204">MNHKINLAGIGILVCLATAQVSAKPASNVVSKDVSCQFKSKFDDTIPADVSYIKLGAQPFKKFIVDPDYFSSRIEDCQLHGGRYYVLSVSQSHPARTLAQSLIEVTQFDLTGKKLSQKIYNQAWTCELKQGFIAKNQRLLIDTQCAEKSNFDEYGDMIDPQQNKSYQIEVK</sequence>
<dbReference type="EMBL" id="JAHWXT010000003">
    <property type="protein sequence ID" value="MCF0265049.1"/>
    <property type="molecule type" value="Genomic_DNA"/>
</dbReference>
<protein>
    <submittedName>
        <fullName evidence="2">Uncharacterized protein</fullName>
    </submittedName>
</protein>
<dbReference type="Proteomes" id="UP000887320">
    <property type="component" value="Unassembled WGS sequence"/>
</dbReference>
<accession>A0A8X8GD65</accession>
<organism evidence="2 3">
    <name type="scientific">Acinetobacter guillouiae</name>
    <name type="common">Acinetobacter genomosp. 11</name>
    <dbReference type="NCBI Taxonomy" id="106649"/>
    <lineage>
        <taxon>Bacteria</taxon>
        <taxon>Pseudomonadati</taxon>
        <taxon>Pseudomonadota</taxon>
        <taxon>Gammaproteobacteria</taxon>
        <taxon>Moraxellales</taxon>
        <taxon>Moraxellaceae</taxon>
        <taxon>Acinetobacter</taxon>
    </lineage>
</organism>
<feature type="chain" id="PRO_5036484164" evidence="1">
    <location>
        <begin position="24"/>
        <end position="171"/>
    </location>
</feature>
<comment type="caution">
    <text evidence="2">The sequence shown here is derived from an EMBL/GenBank/DDBJ whole genome shotgun (WGS) entry which is preliminary data.</text>
</comment>
<evidence type="ECO:0000313" key="2">
    <source>
        <dbReference type="EMBL" id="MCF0265049.1"/>
    </source>
</evidence>
<keyword evidence="1" id="KW-0732">Signal</keyword>
<feature type="signal peptide" evidence="1">
    <location>
        <begin position="1"/>
        <end position="23"/>
    </location>
</feature>
<proteinExistence type="predicted"/>
<reference evidence="2" key="1">
    <citation type="submission" date="2021-07" db="EMBL/GenBank/DDBJ databases">
        <authorList>
            <person name="Fernandez M."/>
            <person name="Pereira P."/>
            <person name="Torres Tejerizo G.A."/>
            <person name="Gonzalez P."/>
            <person name="Agostini E."/>
        </authorList>
    </citation>
    <scope>NUCLEOTIDE SEQUENCE</scope>
    <source>
        <strain evidence="2">SFC 500-1A</strain>
    </source>
</reference>
<name>A0A8X8GD65_ACIGI</name>
<dbReference type="RefSeq" id="WP_234623418.1">
    <property type="nucleotide sequence ID" value="NZ_JAHWXT010000003.1"/>
</dbReference>
<evidence type="ECO:0000313" key="3">
    <source>
        <dbReference type="Proteomes" id="UP000887320"/>
    </source>
</evidence>
<dbReference type="AlphaFoldDB" id="A0A8X8GD65"/>
<gene>
    <name evidence="2" type="ORF">KW868_11360</name>
</gene>
<evidence type="ECO:0000256" key="1">
    <source>
        <dbReference type="SAM" id="SignalP"/>
    </source>
</evidence>